<feature type="non-terminal residue" evidence="1">
    <location>
        <position position="63"/>
    </location>
</feature>
<proteinExistence type="predicted"/>
<gene>
    <name evidence="1" type="ORF">SNAT2548_LOCUS23084</name>
</gene>
<dbReference type="Proteomes" id="UP000604046">
    <property type="component" value="Unassembled WGS sequence"/>
</dbReference>
<sequence length="63" mass="6981">ICTARDLPDEYYSSFGPPATIAPQRVWRLEDMGDCYMGSPPSWHPVGVYALIKVAGAIIQNRV</sequence>
<evidence type="ECO:0000313" key="2">
    <source>
        <dbReference type="Proteomes" id="UP000604046"/>
    </source>
</evidence>
<feature type="non-terminal residue" evidence="1">
    <location>
        <position position="1"/>
    </location>
</feature>
<comment type="caution">
    <text evidence="1">The sequence shown here is derived from an EMBL/GenBank/DDBJ whole genome shotgun (WGS) entry which is preliminary data.</text>
</comment>
<dbReference type="EMBL" id="CAJNDS010002309">
    <property type="protein sequence ID" value="CAE7424305.1"/>
    <property type="molecule type" value="Genomic_DNA"/>
</dbReference>
<accession>A0A812R8H0</accession>
<protein>
    <submittedName>
        <fullName evidence="1">Uncharacterized protein</fullName>
    </submittedName>
</protein>
<evidence type="ECO:0000313" key="1">
    <source>
        <dbReference type="EMBL" id="CAE7424305.1"/>
    </source>
</evidence>
<reference evidence="1" key="1">
    <citation type="submission" date="2021-02" db="EMBL/GenBank/DDBJ databases">
        <authorList>
            <person name="Dougan E. K."/>
            <person name="Rhodes N."/>
            <person name="Thang M."/>
            <person name="Chan C."/>
        </authorList>
    </citation>
    <scope>NUCLEOTIDE SEQUENCE</scope>
</reference>
<dbReference type="AlphaFoldDB" id="A0A812R8H0"/>
<keyword evidence="2" id="KW-1185">Reference proteome</keyword>
<dbReference type="OrthoDB" id="10515897at2759"/>
<name>A0A812R8H0_9DINO</name>
<organism evidence="1 2">
    <name type="scientific">Symbiodinium natans</name>
    <dbReference type="NCBI Taxonomy" id="878477"/>
    <lineage>
        <taxon>Eukaryota</taxon>
        <taxon>Sar</taxon>
        <taxon>Alveolata</taxon>
        <taxon>Dinophyceae</taxon>
        <taxon>Suessiales</taxon>
        <taxon>Symbiodiniaceae</taxon>
        <taxon>Symbiodinium</taxon>
    </lineage>
</organism>